<gene>
    <name evidence="9" type="ORF">CALMAC_LOCUS578</name>
</gene>
<dbReference type="PROSITE" id="PS51115">
    <property type="entry name" value="LAMININ_IVA"/>
    <property type="match status" value="1"/>
</dbReference>
<reference evidence="9 10" key="1">
    <citation type="submission" date="2019-01" db="EMBL/GenBank/DDBJ databases">
        <authorList>
            <person name="Sayadi A."/>
        </authorList>
    </citation>
    <scope>NUCLEOTIDE SEQUENCE [LARGE SCALE GENOMIC DNA]</scope>
</reference>
<evidence type="ECO:0000313" key="9">
    <source>
        <dbReference type="EMBL" id="VEN34345.1"/>
    </source>
</evidence>
<dbReference type="Pfam" id="PF00052">
    <property type="entry name" value="Laminin_B"/>
    <property type="match status" value="1"/>
</dbReference>
<evidence type="ECO:0000256" key="2">
    <source>
        <dbReference type="ARBA" id="ARBA00022737"/>
    </source>
</evidence>
<feature type="disulfide bond" evidence="6">
    <location>
        <begin position="27"/>
        <end position="39"/>
    </location>
</feature>
<dbReference type="GO" id="GO:0009888">
    <property type="term" value="P:tissue development"/>
    <property type="evidence" value="ECO:0007669"/>
    <property type="project" value="TreeGrafter"/>
</dbReference>
<feature type="non-terminal residue" evidence="9">
    <location>
        <position position="358"/>
    </location>
</feature>
<evidence type="ECO:0000256" key="3">
    <source>
        <dbReference type="ARBA" id="ARBA00023157"/>
    </source>
</evidence>
<dbReference type="PROSITE" id="PS50027">
    <property type="entry name" value="EGF_LAM_2"/>
    <property type="match status" value="2"/>
</dbReference>
<protein>
    <recommendedName>
        <fullName evidence="11">Laminin EGF-like domain-containing protein</fullName>
    </recommendedName>
</protein>
<evidence type="ECO:0000313" key="10">
    <source>
        <dbReference type="Proteomes" id="UP000410492"/>
    </source>
</evidence>
<keyword evidence="10" id="KW-1185">Reference proteome</keyword>
<keyword evidence="2" id="KW-0677">Repeat</keyword>
<proteinExistence type="predicted"/>
<dbReference type="InterPro" id="IPR056863">
    <property type="entry name" value="LMN_ATRN_NET-like_EGF"/>
</dbReference>
<evidence type="ECO:0000256" key="6">
    <source>
        <dbReference type="PROSITE-ProRule" id="PRU00460"/>
    </source>
</evidence>
<feature type="disulfide bond" evidence="6">
    <location>
        <begin position="337"/>
        <end position="346"/>
    </location>
</feature>
<dbReference type="PROSITE" id="PS00022">
    <property type="entry name" value="EGF_1"/>
    <property type="match status" value="1"/>
</dbReference>
<dbReference type="CDD" id="cd00055">
    <property type="entry name" value="EGF_Lam"/>
    <property type="match status" value="4"/>
</dbReference>
<dbReference type="Proteomes" id="UP000410492">
    <property type="component" value="Unassembled WGS sequence"/>
</dbReference>
<dbReference type="PROSITE" id="PS01248">
    <property type="entry name" value="EGF_LAM_1"/>
    <property type="match status" value="2"/>
</dbReference>
<dbReference type="OrthoDB" id="10011303at2759"/>
<evidence type="ECO:0000259" key="7">
    <source>
        <dbReference type="PROSITE" id="PS50027"/>
    </source>
</evidence>
<dbReference type="InterPro" id="IPR002049">
    <property type="entry name" value="LE_dom"/>
</dbReference>
<evidence type="ECO:0008006" key="11">
    <source>
        <dbReference type="Google" id="ProtNLM"/>
    </source>
</evidence>
<feature type="non-terminal residue" evidence="9">
    <location>
        <position position="1"/>
    </location>
</feature>
<evidence type="ECO:0000259" key="8">
    <source>
        <dbReference type="PROSITE" id="PS51115"/>
    </source>
</evidence>
<dbReference type="PANTHER" id="PTHR10574:SF406">
    <property type="entry name" value="LAMININ SUBUNIT ALPHA 5"/>
    <property type="match status" value="1"/>
</dbReference>
<keyword evidence="4" id="KW-0325">Glycoprotein</keyword>
<dbReference type="Pfam" id="PF24973">
    <property type="entry name" value="EGF_LMN_ATRN"/>
    <property type="match status" value="1"/>
</dbReference>
<dbReference type="FunFam" id="2.10.25.10:FF:000407">
    <property type="entry name" value="Laminin subunit alpha-3"/>
    <property type="match status" value="1"/>
</dbReference>
<feature type="domain" description="Laminin EGF-like" evidence="7">
    <location>
        <begin position="27"/>
        <end position="77"/>
    </location>
</feature>
<feature type="disulfide bond" evidence="6">
    <location>
        <begin position="48"/>
        <end position="57"/>
    </location>
</feature>
<feature type="disulfide bond" evidence="6">
    <location>
        <begin position="29"/>
        <end position="46"/>
    </location>
</feature>
<dbReference type="Gene3D" id="2.10.25.10">
    <property type="entry name" value="Laminin"/>
    <property type="match status" value="4"/>
</dbReference>
<organism evidence="9 10">
    <name type="scientific">Callosobruchus maculatus</name>
    <name type="common">Southern cowpea weevil</name>
    <name type="synonym">Pulse bruchid</name>
    <dbReference type="NCBI Taxonomy" id="64391"/>
    <lineage>
        <taxon>Eukaryota</taxon>
        <taxon>Metazoa</taxon>
        <taxon>Ecdysozoa</taxon>
        <taxon>Arthropoda</taxon>
        <taxon>Hexapoda</taxon>
        <taxon>Insecta</taxon>
        <taxon>Pterygota</taxon>
        <taxon>Neoptera</taxon>
        <taxon>Endopterygota</taxon>
        <taxon>Coleoptera</taxon>
        <taxon>Polyphaga</taxon>
        <taxon>Cucujiformia</taxon>
        <taxon>Chrysomeloidea</taxon>
        <taxon>Chrysomelidae</taxon>
        <taxon>Bruchinae</taxon>
        <taxon>Bruchini</taxon>
        <taxon>Callosobruchus</taxon>
    </lineage>
</organism>
<name>A0A653BH72_CALMS</name>
<keyword evidence="1" id="KW-0732">Signal</keyword>
<dbReference type="GO" id="GO:0005201">
    <property type="term" value="F:extracellular matrix structural constituent"/>
    <property type="evidence" value="ECO:0007669"/>
    <property type="project" value="TreeGrafter"/>
</dbReference>
<dbReference type="InterPro" id="IPR000742">
    <property type="entry name" value="EGF"/>
</dbReference>
<dbReference type="GO" id="GO:0005604">
    <property type="term" value="C:basement membrane"/>
    <property type="evidence" value="ECO:0007669"/>
    <property type="project" value="TreeGrafter"/>
</dbReference>
<keyword evidence="5 6" id="KW-0424">Laminin EGF-like domain</keyword>
<feature type="domain" description="Laminin EGF-like" evidence="7">
    <location>
        <begin position="318"/>
        <end position="358"/>
    </location>
</feature>
<dbReference type="SUPFAM" id="SSF57196">
    <property type="entry name" value="EGF/Laminin"/>
    <property type="match status" value="3"/>
</dbReference>
<dbReference type="Pfam" id="PF00053">
    <property type="entry name" value="EGF_laminin"/>
    <property type="match status" value="3"/>
</dbReference>
<dbReference type="InterPro" id="IPR050440">
    <property type="entry name" value="Laminin/Netrin_ECM"/>
</dbReference>
<accession>A0A653BH72</accession>
<dbReference type="SMART" id="SM00180">
    <property type="entry name" value="EGF_Lam"/>
    <property type="match status" value="4"/>
</dbReference>
<dbReference type="SMART" id="SM00281">
    <property type="entry name" value="LamB"/>
    <property type="match status" value="1"/>
</dbReference>
<evidence type="ECO:0000256" key="1">
    <source>
        <dbReference type="ARBA" id="ARBA00022729"/>
    </source>
</evidence>
<dbReference type="PANTHER" id="PTHR10574">
    <property type="entry name" value="NETRIN/LAMININ-RELATED"/>
    <property type="match status" value="1"/>
</dbReference>
<feature type="domain" description="Laminin IV type A" evidence="8">
    <location>
        <begin position="98"/>
        <end position="285"/>
    </location>
</feature>
<sequence length="358" mass="39642">RCQENIFGRTCDHCKPGYYSFPYCASCECNEIGTTSEICDKETAQCFCKKNVVGPQCSICHESTFNLQPENEEGCTECFCFGKSKRCISSNYIKVSLNVMKDWKMVSLNASEHLNVTHLNLTTEDIDDISDVIGVDFSYYNVSQAPAYFAAPSDYLGKKLTSYGGFLNYTIYYVIGQGGSAVGGPDVILQGPDYYLTYSNLEQPPPASEFAFMLQLVESNFELPSGSPAKREHMMEVLKDLRGIYLRATYWTASVTTRLIDVLQDEAIPPDPSYENGVAALSVEQCMCPPNYQGLSCEECAPGYYRVPGPHGGYCIPCECHGHATECDVNTGICMNCMHNTKGDHCEFCDVGYHGNAK</sequence>
<dbReference type="AlphaFoldDB" id="A0A653BH72"/>
<dbReference type="GO" id="GO:0009887">
    <property type="term" value="P:animal organ morphogenesis"/>
    <property type="evidence" value="ECO:0007669"/>
    <property type="project" value="TreeGrafter"/>
</dbReference>
<evidence type="ECO:0000256" key="4">
    <source>
        <dbReference type="ARBA" id="ARBA00023180"/>
    </source>
</evidence>
<dbReference type="FunFam" id="2.10.25.10:FF:000188">
    <property type="entry name" value="Laminin subunit gamma 2"/>
    <property type="match status" value="1"/>
</dbReference>
<keyword evidence="3 6" id="KW-1015">Disulfide bond</keyword>
<dbReference type="GO" id="GO:0007411">
    <property type="term" value="P:axon guidance"/>
    <property type="evidence" value="ECO:0007669"/>
    <property type="project" value="TreeGrafter"/>
</dbReference>
<dbReference type="InterPro" id="IPR000034">
    <property type="entry name" value="Laminin_IV"/>
</dbReference>
<dbReference type="EMBL" id="CAACVG010000608">
    <property type="protein sequence ID" value="VEN34345.1"/>
    <property type="molecule type" value="Genomic_DNA"/>
</dbReference>
<evidence type="ECO:0000256" key="5">
    <source>
        <dbReference type="ARBA" id="ARBA00023292"/>
    </source>
</evidence>
<comment type="caution">
    <text evidence="6">Lacks conserved residue(s) required for the propagation of feature annotation.</text>
</comment>